<gene>
    <name evidence="4" type="ORF">Glove_23g173</name>
</gene>
<dbReference type="PANTHER" id="PTHR47718">
    <property type="entry name" value="OS01G0519700 PROTEIN"/>
    <property type="match status" value="1"/>
</dbReference>
<feature type="region of interest" description="Disordered" evidence="2">
    <location>
        <begin position="781"/>
        <end position="807"/>
    </location>
</feature>
<evidence type="ECO:0000313" key="5">
    <source>
        <dbReference type="Proteomes" id="UP000266861"/>
    </source>
</evidence>
<feature type="domain" description="SWIM-type" evidence="3">
    <location>
        <begin position="597"/>
        <end position="631"/>
    </location>
</feature>
<dbReference type="STRING" id="1348612.A0A397JT26"/>
<dbReference type="GO" id="GO:0008270">
    <property type="term" value="F:zinc ion binding"/>
    <property type="evidence" value="ECO:0007669"/>
    <property type="project" value="UniProtKB-KW"/>
</dbReference>
<keyword evidence="1" id="KW-0863">Zinc-finger</keyword>
<feature type="compositionally biased region" description="Basic residues" evidence="2">
    <location>
        <begin position="781"/>
        <end position="793"/>
    </location>
</feature>
<keyword evidence="1" id="KW-0862">Zinc</keyword>
<dbReference type="PANTHER" id="PTHR47718:SF3">
    <property type="entry name" value="PROTEIN FAR1-RELATED SEQUENCE 5-LIKE"/>
    <property type="match status" value="1"/>
</dbReference>
<reference evidence="4 5" key="1">
    <citation type="submission" date="2018-08" db="EMBL/GenBank/DDBJ databases">
        <title>Genome and evolution of the arbuscular mycorrhizal fungus Diversispora epigaea (formerly Glomus versiforme) and its bacterial endosymbionts.</title>
        <authorList>
            <person name="Sun X."/>
            <person name="Fei Z."/>
            <person name="Harrison M."/>
        </authorList>
    </citation>
    <scope>NUCLEOTIDE SEQUENCE [LARGE SCALE GENOMIC DNA]</scope>
    <source>
        <strain evidence="4 5">IT104</strain>
    </source>
</reference>
<evidence type="ECO:0000259" key="3">
    <source>
        <dbReference type="PROSITE" id="PS50966"/>
    </source>
</evidence>
<dbReference type="InterPro" id="IPR018289">
    <property type="entry name" value="MULE_transposase_dom"/>
</dbReference>
<accession>A0A397JT26</accession>
<evidence type="ECO:0000313" key="4">
    <source>
        <dbReference type="EMBL" id="RHZ88354.1"/>
    </source>
</evidence>
<organism evidence="4 5">
    <name type="scientific">Diversispora epigaea</name>
    <dbReference type="NCBI Taxonomy" id="1348612"/>
    <lineage>
        <taxon>Eukaryota</taxon>
        <taxon>Fungi</taxon>
        <taxon>Fungi incertae sedis</taxon>
        <taxon>Mucoromycota</taxon>
        <taxon>Glomeromycotina</taxon>
        <taxon>Glomeromycetes</taxon>
        <taxon>Diversisporales</taxon>
        <taxon>Diversisporaceae</taxon>
        <taxon>Diversispora</taxon>
    </lineage>
</organism>
<comment type="caution">
    <text evidence="4">The sequence shown here is derived from an EMBL/GenBank/DDBJ whole genome shotgun (WGS) entry which is preliminary data.</text>
</comment>
<dbReference type="AlphaFoldDB" id="A0A397JT26"/>
<keyword evidence="1" id="KW-0479">Metal-binding</keyword>
<dbReference type="EMBL" id="PQFF01000021">
    <property type="protein sequence ID" value="RHZ88354.1"/>
    <property type="molecule type" value="Genomic_DNA"/>
</dbReference>
<dbReference type="Pfam" id="PF10551">
    <property type="entry name" value="MULE"/>
    <property type="match status" value="1"/>
</dbReference>
<dbReference type="Pfam" id="PF03101">
    <property type="entry name" value="FAR1"/>
    <property type="match status" value="1"/>
</dbReference>
<dbReference type="Proteomes" id="UP000266861">
    <property type="component" value="Unassembled WGS sequence"/>
</dbReference>
<proteinExistence type="predicted"/>
<dbReference type="InterPro" id="IPR007527">
    <property type="entry name" value="Znf_SWIM"/>
</dbReference>
<sequence length="841" mass="97981">MSSDKENEEPVELFIENILGAEFKDYNGDLPSISSPLVIEIGTQFISMPIAVHFIEQYAQQKYFAIIKYKAEKFSNGTYRKRVFKCDLGGRYNEKLSRPVLGKNKNKGSKKQGCMWQINVTRPVNSSIVTVTTFNNEHNHALSIETIKFATAYKNFPQEIIEQIEYYVVHGHCDATIIRNLLQPKYPDRVFLTQDLGNTIQKIKRDKGLNLGDAAALLTKLLEYQTRDPEWFVKPLIDDTSNRLIGIFWMSPEQRERWTKFYDIIIHDNTARTNKYNYPLSLFILIDNYNKSRLAAQAFLQDEREESYEWLLRCCLEACEIAPLTFVTDADPAMIAAISTIFPETRHMQCLYHLYQNLPKNLRSILGPLYQEFLKDFKNIQRSHCESVFERRSQGLVEKYPTGEKYITTMLLNRKYTWVKCFTSRHFTAGTQSTQRVESENALIQKAVQSSFSLSQVQEAIENRLEFEFINNRYSIWKTSTLQYNQPFVVQTFFSNIDNLLKKYLTKPIHDAHHKQMCQSVCYRAFQIPISEALTNDDNSFEPFFEKEDNNSSREIPIEADEDRELDLQSLITIVNNEEIVEIWKVTRYNYSKCYQYIILLNNGEHLCTCFMLITHGIVCRHFFKVFVESSKSQFHLMLIPSRWYKDEFIHSEEVYSNEIIICNNSSSYDNTQTTLTYTRKYTINDLSEKQSKQISQRRIKYGILMGETKKAVQFAIQDGDDELIKFIKEYNKRKEAQQIQAEIIKQQESLTNRKVNDNQVVSGVNGILIDSQQILNPLKHQAKGRPPTKRLKSSYEQSGNKLKNKNQNEHIVSSTVVDMGRKCGLCGENGHYRSTCSTKT</sequence>
<evidence type="ECO:0000256" key="1">
    <source>
        <dbReference type="PROSITE-ProRule" id="PRU00325"/>
    </source>
</evidence>
<protein>
    <recommendedName>
        <fullName evidence="3">SWIM-type domain-containing protein</fullName>
    </recommendedName>
</protein>
<evidence type="ECO:0000256" key="2">
    <source>
        <dbReference type="SAM" id="MobiDB-lite"/>
    </source>
</evidence>
<keyword evidence="5" id="KW-1185">Reference proteome</keyword>
<dbReference type="PROSITE" id="PS50966">
    <property type="entry name" value="ZF_SWIM"/>
    <property type="match status" value="1"/>
</dbReference>
<name>A0A397JT26_9GLOM</name>
<dbReference type="OrthoDB" id="2363731at2759"/>
<dbReference type="InterPro" id="IPR004330">
    <property type="entry name" value="FAR1_DNA_bnd_dom"/>
</dbReference>